<accession>A0A6G0R9Q6</accession>
<dbReference type="EMBL" id="QXFY01001211">
    <property type="protein sequence ID" value="KAE9324544.1"/>
    <property type="molecule type" value="Genomic_DNA"/>
</dbReference>
<gene>
    <name evidence="1" type="ORF">PF008_g17094</name>
</gene>
<reference evidence="1 2" key="1">
    <citation type="submission" date="2018-09" db="EMBL/GenBank/DDBJ databases">
        <title>Genomic investigation of the strawberry pathogen Phytophthora fragariae indicates pathogenicity is determined by transcriptional variation in three key races.</title>
        <authorList>
            <person name="Adams T.M."/>
            <person name="Armitage A.D."/>
            <person name="Sobczyk M.K."/>
            <person name="Bates H.J."/>
            <person name="Dunwell J.M."/>
            <person name="Nellist C.F."/>
            <person name="Harrison R.J."/>
        </authorList>
    </citation>
    <scope>NUCLEOTIDE SEQUENCE [LARGE SCALE GENOMIC DNA]</scope>
    <source>
        <strain evidence="1 2">NOV-77</strain>
    </source>
</reference>
<evidence type="ECO:0000313" key="2">
    <source>
        <dbReference type="Proteomes" id="UP000486351"/>
    </source>
</evidence>
<dbReference type="AlphaFoldDB" id="A0A6G0R9Q6"/>
<evidence type="ECO:0000313" key="1">
    <source>
        <dbReference type="EMBL" id="KAE9324544.1"/>
    </source>
</evidence>
<comment type="caution">
    <text evidence="1">The sequence shown here is derived from an EMBL/GenBank/DDBJ whole genome shotgun (WGS) entry which is preliminary data.</text>
</comment>
<organism evidence="1 2">
    <name type="scientific">Phytophthora fragariae</name>
    <dbReference type="NCBI Taxonomy" id="53985"/>
    <lineage>
        <taxon>Eukaryota</taxon>
        <taxon>Sar</taxon>
        <taxon>Stramenopiles</taxon>
        <taxon>Oomycota</taxon>
        <taxon>Peronosporomycetes</taxon>
        <taxon>Peronosporales</taxon>
        <taxon>Peronosporaceae</taxon>
        <taxon>Phytophthora</taxon>
    </lineage>
</organism>
<proteinExistence type="predicted"/>
<sequence>MIKDNNTKERKKHVDHCIETLGDPELADRLTLLRLSDADDLEEVLRALDRAKSRQTKSAAGSSR</sequence>
<dbReference type="Proteomes" id="UP000486351">
    <property type="component" value="Unassembled WGS sequence"/>
</dbReference>
<protein>
    <submittedName>
        <fullName evidence="1">Uncharacterized protein</fullName>
    </submittedName>
</protein>
<name>A0A6G0R9Q6_9STRA</name>